<feature type="region of interest" description="Disordered" evidence="1">
    <location>
        <begin position="1"/>
        <end position="43"/>
    </location>
</feature>
<feature type="compositionally biased region" description="Polar residues" evidence="1">
    <location>
        <begin position="489"/>
        <end position="500"/>
    </location>
</feature>
<accession>M2UPS7</accession>
<feature type="compositionally biased region" description="Polar residues" evidence="1">
    <location>
        <begin position="534"/>
        <end position="552"/>
    </location>
</feature>
<keyword evidence="3" id="KW-1185">Reference proteome</keyword>
<dbReference type="AlphaFoldDB" id="M2UPS7"/>
<evidence type="ECO:0000256" key="1">
    <source>
        <dbReference type="SAM" id="MobiDB-lite"/>
    </source>
</evidence>
<dbReference type="STRING" id="701091.M2UPS7"/>
<reference evidence="2 3" key="1">
    <citation type="journal article" date="2012" name="PLoS Pathog.">
        <title>Diverse lifestyles and strategies of plant pathogenesis encoded in the genomes of eighteen Dothideomycetes fungi.</title>
        <authorList>
            <person name="Ohm R.A."/>
            <person name="Feau N."/>
            <person name="Henrissat B."/>
            <person name="Schoch C.L."/>
            <person name="Horwitz B.A."/>
            <person name="Barry K.W."/>
            <person name="Condon B.J."/>
            <person name="Copeland A.C."/>
            <person name="Dhillon B."/>
            <person name="Glaser F."/>
            <person name="Hesse C.N."/>
            <person name="Kosti I."/>
            <person name="LaButti K."/>
            <person name="Lindquist E.A."/>
            <person name="Lucas S."/>
            <person name="Salamov A.A."/>
            <person name="Bradshaw R.E."/>
            <person name="Ciuffetti L."/>
            <person name="Hamelin R.C."/>
            <person name="Kema G.H.J."/>
            <person name="Lawrence C."/>
            <person name="Scott J.A."/>
            <person name="Spatafora J.W."/>
            <person name="Turgeon B.G."/>
            <person name="de Wit P.J.G.M."/>
            <person name="Zhong S."/>
            <person name="Goodwin S.B."/>
            <person name="Grigoriev I.V."/>
        </authorList>
    </citation>
    <scope>NUCLEOTIDE SEQUENCE [LARGE SCALE GENOMIC DNA]</scope>
    <source>
        <strain evidence="3">C5 / ATCC 48332 / race O</strain>
    </source>
</reference>
<dbReference type="OrthoDB" id="3779124at2759"/>
<feature type="region of interest" description="Disordered" evidence="1">
    <location>
        <begin position="434"/>
        <end position="476"/>
    </location>
</feature>
<evidence type="ECO:0000313" key="2">
    <source>
        <dbReference type="EMBL" id="EMD89923.1"/>
    </source>
</evidence>
<sequence length="637" mass="69911">MGAYDDPLADCPSDLSSPSSPTQTASMSDSEEPSSKEINRRLAQALDYLDDQGSDDSPRIYMERVARINDYLVQQLPQQEVNFDNALYQHLRDTVRQEQEAYNAVRQSARTVPNNKESLVGSGSDVSPGKHSGYHSASVAHALHREDEQIYDPAAGSLRKGHKTQEMVQTRRTFKYGGLSSDAEVWHRNFPAILPFPETHQLAHWESLKIAFDLDESVKKQKAEGDVVETNVSFDHPALDQYKNLELYESGSRFKLPTPPKEIEEEIRRLCTVDQIAKAVDEFNTGEDEDESGKKYAPRIFLDKLSVHQKDGPTDIRRAINTSPTKPRQRAVRSVLSSVAESTLTMVQTPAKLSPGKPQASLPQTRENRVVIANDLARMAREEAQSAEKIAHAAREKARKATLDALRIADQANGKVSPDNCVSSPISRMINREREMSLEKSPRRQSGVSTAPPSAETTPTDVVPIEEPDDAPGSEPLVVDMSQLVHTLANVTTPKPSSGRTVRRKRSIGDEAYTPESKRSKVGTPSSLGKGASGKQQTSGKSTGSYQTTAATRKSPVAKKPAAKSRTKPRGKPANTAAAVKQEGSKATAPGKAVQRIRAKKVVREHVCVDEHMEELEETAVEIAKVRGTRGGARHAK</sequence>
<dbReference type="eggNOG" id="ENOG502R25R">
    <property type="taxonomic scope" value="Eukaryota"/>
</dbReference>
<dbReference type="OMA" id="HDELAYI"/>
<evidence type="ECO:0000313" key="3">
    <source>
        <dbReference type="Proteomes" id="UP000016936"/>
    </source>
</evidence>
<reference evidence="3" key="2">
    <citation type="journal article" date="2013" name="PLoS Genet.">
        <title>Comparative genome structure, secondary metabolite, and effector coding capacity across Cochliobolus pathogens.</title>
        <authorList>
            <person name="Condon B.J."/>
            <person name="Leng Y."/>
            <person name="Wu D."/>
            <person name="Bushley K.E."/>
            <person name="Ohm R.A."/>
            <person name="Otillar R."/>
            <person name="Martin J."/>
            <person name="Schackwitz W."/>
            <person name="Grimwood J."/>
            <person name="MohdZainudin N."/>
            <person name="Xue C."/>
            <person name="Wang R."/>
            <person name="Manning V.A."/>
            <person name="Dhillon B."/>
            <person name="Tu Z.J."/>
            <person name="Steffenson B.J."/>
            <person name="Salamov A."/>
            <person name="Sun H."/>
            <person name="Lowry S."/>
            <person name="LaButti K."/>
            <person name="Han J."/>
            <person name="Copeland A."/>
            <person name="Lindquist E."/>
            <person name="Barry K."/>
            <person name="Schmutz J."/>
            <person name="Baker S.E."/>
            <person name="Ciuffetti L.M."/>
            <person name="Grigoriev I.V."/>
            <person name="Zhong S."/>
            <person name="Turgeon B.G."/>
        </authorList>
    </citation>
    <scope>NUCLEOTIDE SEQUENCE [LARGE SCALE GENOMIC DNA]</scope>
    <source>
        <strain evidence="3">C5 / ATCC 48332 / race O</strain>
    </source>
</reference>
<feature type="compositionally biased region" description="Low complexity" evidence="1">
    <location>
        <begin position="1"/>
        <end position="21"/>
    </location>
</feature>
<feature type="region of interest" description="Disordered" evidence="1">
    <location>
        <begin position="489"/>
        <end position="592"/>
    </location>
</feature>
<proteinExistence type="predicted"/>
<protein>
    <submittedName>
        <fullName evidence="2">Uncharacterized protein</fullName>
    </submittedName>
</protein>
<feature type="compositionally biased region" description="Low complexity" evidence="1">
    <location>
        <begin position="449"/>
        <end position="460"/>
    </location>
</feature>
<dbReference type="HOGENOM" id="CLU_457208_0_0_1"/>
<organism evidence="2 3">
    <name type="scientific">Cochliobolus heterostrophus (strain C5 / ATCC 48332 / race O)</name>
    <name type="common">Southern corn leaf blight fungus</name>
    <name type="synonym">Bipolaris maydis</name>
    <dbReference type="NCBI Taxonomy" id="701091"/>
    <lineage>
        <taxon>Eukaryota</taxon>
        <taxon>Fungi</taxon>
        <taxon>Dikarya</taxon>
        <taxon>Ascomycota</taxon>
        <taxon>Pezizomycotina</taxon>
        <taxon>Dothideomycetes</taxon>
        <taxon>Pleosporomycetidae</taxon>
        <taxon>Pleosporales</taxon>
        <taxon>Pleosporineae</taxon>
        <taxon>Pleosporaceae</taxon>
        <taxon>Bipolaris</taxon>
    </lineage>
</organism>
<dbReference type="EMBL" id="KB445578">
    <property type="protein sequence ID" value="EMD89923.1"/>
    <property type="molecule type" value="Genomic_DNA"/>
</dbReference>
<name>M2UPS7_COCH5</name>
<feature type="region of interest" description="Disordered" evidence="1">
    <location>
        <begin position="115"/>
        <end position="135"/>
    </location>
</feature>
<gene>
    <name evidence="2" type="ORF">COCHEDRAFT_1106295</name>
</gene>
<feature type="compositionally biased region" description="Basic residues" evidence="1">
    <location>
        <begin position="561"/>
        <end position="571"/>
    </location>
</feature>
<dbReference type="Proteomes" id="UP000016936">
    <property type="component" value="Unassembled WGS sequence"/>
</dbReference>